<name>A0AAD7BYX8_9AGAR</name>
<accession>A0AAD7BYX8</accession>
<keyword evidence="4" id="KW-1185">Reference proteome</keyword>
<dbReference type="SUPFAM" id="SSF54909">
    <property type="entry name" value="Dimeric alpha+beta barrel"/>
    <property type="match status" value="1"/>
</dbReference>
<protein>
    <recommendedName>
        <fullName evidence="2">EthD domain-containing protein</fullName>
    </recommendedName>
</protein>
<feature type="domain" description="EthD" evidence="2">
    <location>
        <begin position="20"/>
        <end position="114"/>
    </location>
</feature>
<proteinExistence type="inferred from homology"/>
<reference evidence="3" key="1">
    <citation type="submission" date="2023-03" db="EMBL/GenBank/DDBJ databases">
        <title>Massive genome expansion in bonnet fungi (Mycena s.s.) driven by repeated elements and novel gene families across ecological guilds.</title>
        <authorList>
            <consortium name="Lawrence Berkeley National Laboratory"/>
            <person name="Harder C.B."/>
            <person name="Miyauchi S."/>
            <person name="Viragh M."/>
            <person name="Kuo A."/>
            <person name="Thoen E."/>
            <person name="Andreopoulos B."/>
            <person name="Lu D."/>
            <person name="Skrede I."/>
            <person name="Drula E."/>
            <person name="Henrissat B."/>
            <person name="Morin E."/>
            <person name="Kohler A."/>
            <person name="Barry K."/>
            <person name="LaButti K."/>
            <person name="Morin E."/>
            <person name="Salamov A."/>
            <person name="Lipzen A."/>
            <person name="Mereny Z."/>
            <person name="Hegedus B."/>
            <person name="Baldrian P."/>
            <person name="Stursova M."/>
            <person name="Weitz H."/>
            <person name="Taylor A."/>
            <person name="Grigoriev I.V."/>
            <person name="Nagy L.G."/>
            <person name="Martin F."/>
            <person name="Kauserud H."/>
        </authorList>
    </citation>
    <scope>NUCLEOTIDE SEQUENCE</scope>
    <source>
        <strain evidence="3">9284</strain>
    </source>
</reference>
<comment type="caution">
    <text evidence="3">The sequence shown here is derived from an EMBL/GenBank/DDBJ whole genome shotgun (WGS) entry which is preliminary data.</text>
</comment>
<dbReference type="Gene3D" id="3.30.70.100">
    <property type="match status" value="1"/>
</dbReference>
<gene>
    <name evidence="3" type="ORF">FB45DRAFT_472101</name>
</gene>
<dbReference type="EMBL" id="JARKIF010000007">
    <property type="protein sequence ID" value="KAJ7634691.1"/>
    <property type="molecule type" value="Genomic_DNA"/>
</dbReference>
<evidence type="ECO:0000256" key="1">
    <source>
        <dbReference type="ARBA" id="ARBA00005986"/>
    </source>
</evidence>
<dbReference type="InterPro" id="IPR011008">
    <property type="entry name" value="Dimeric_a/b-barrel"/>
</dbReference>
<dbReference type="Pfam" id="PF07110">
    <property type="entry name" value="EthD"/>
    <property type="match status" value="1"/>
</dbReference>
<dbReference type="GO" id="GO:0016491">
    <property type="term" value="F:oxidoreductase activity"/>
    <property type="evidence" value="ECO:0007669"/>
    <property type="project" value="InterPro"/>
</dbReference>
<comment type="similarity">
    <text evidence="1">Belongs to the tpcK family.</text>
</comment>
<dbReference type="InterPro" id="IPR009799">
    <property type="entry name" value="EthD_dom"/>
</dbReference>
<evidence type="ECO:0000259" key="2">
    <source>
        <dbReference type="Pfam" id="PF07110"/>
    </source>
</evidence>
<sequence length="129" mass="14541">MASTTIRTDRVRLALLLNRKTGTTVEEFRRYWAEVHGPLIASIEIVKKNLLKYEQAYPNAELQAALKAGGANVPDLDWDGMAILEAESYAKIVETMQNEEFKNLGMADVDKFVSEMRLIPLDLLTVVDK</sequence>
<evidence type="ECO:0000313" key="3">
    <source>
        <dbReference type="EMBL" id="KAJ7634691.1"/>
    </source>
</evidence>
<dbReference type="Proteomes" id="UP001221142">
    <property type="component" value="Unassembled WGS sequence"/>
</dbReference>
<organism evidence="3 4">
    <name type="scientific">Roridomyces roridus</name>
    <dbReference type="NCBI Taxonomy" id="1738132"/>
    <lineage>
        <taxon>Eukaryota</taxon>
        <taxon>Fungi</taxon>
        <taxon>Dikarya</taxon>
        <taxon>Basidiomycota</taxon>
        <taxon>Agaricomycotina</taxon>
        <taxon>Agaricomycetes</taxon>
        <taxon>Agaricomycetidae</taxon>
        <taxon>Agaricales</taxon>
        <taxon>Marasmiineae</taxon>
        <taxon>Mycenaceae</taxon>
        <taxon>Roridomyces</taxon>
    </lineage>
</organism>
<evidence type="ECO:0000313" key="4">
    <source>
        <dbReference type="Proteomes" id="UP001221142"/>
    </source>
</evidence>
<dbReference type="AlphaFoldDB" id="A0AAD7BYX8"/>